<evidence type="ECO:0000313" key="4">
    <source>
        <dbReference type="Proteomes" id="UP000254123"/>
    </source>
</evidence>
<dbReference type="AlphaFoldDB" id="A0A379LK66"/>
<feature type="transmembrane region" description="Helical" evidence="2">
    <location>
        <begin position="7"/>
        <end position="29"/>
    </location>
</feature>
<keyword evidence="4" id="KW-1185">Reference proteome</keyword>
<sequence length="222" mass="25539">MKFIKNNLVVFFAGLFTIIMLIMGAFYAHLHYSEVNGMADIGAFLSGIFAPIAWVWFLASYAIQSSELKLQRKELTLQRQALETQVEELKHSVQAQQGSEVALKEQSEALKKQLDITAKQFQYYLEEKGAKQPLFEVIDYQLFIKEEGRYDPIKDQYLTTKELPDFFRVILANHKADCIVKSVQVLQSDSDLSINTYPKLELRGGTYTDSFVKKVNEKTEYI</sequence>
<protein>
    <submittedName>
        <fullName evidence="3">Uncharacterized protein</fullName>
    </submittedName>
</protein>
<proteinExistence type="predicted"/>
<organism evidence="3 4">
    <name type="scientific">Psychrobacter phenylpyruvicus</name>
    <dbReference type="NCBI Taxonomy" id="29432"/>
    <lineage>
        <taxon>Bacteria</taxon>
        <taxon>Pseudomonadati</taxon>
        <taxon>Pseudomonadota</taxon>
        <taxon>Gammaproteobacteria</taxon>
        <taxon>Moraxellales</taxon>
        <taxon>Moraxellaceae</taxon>
        <taxon>Psychrobacter</taxon>
    </lineage>
</organism>
<evidence type="ECO:0000256" key="1">
    <source>
        <dbReference type="SAM" id="Coils"/>
    </source>
</evidence>
<accession>A0A379LK66</accession>
<keyword evidence="2" id="KW-0812">Transmembrane</keyword>
<gene>
    <name evidence="3" type="ORF">NCTC10526_01357</name>
</gene>
<dbReference type="Proteomes" id="UP000254123">
    <property type="component" value="Unassembled WGS sequence"/>
</dbReference>
<evidence type="ECO:0000313" key="3">
    <source>
        <dbReference type="EMBL" id="SUD91010.1"/>
    </source>
</evidence>
<evidence type="ECO:0000256" key="2">
    <source>
        <dbReference type="SAM" id="Phobius"/>
    </source>
</evidence>
<keyword evidence="2" id="KW-0472">Membrane</keyword>
<keyword evidence="2" id="KW-1133">Transmembrane helix</keyword>
<dbReference type="EMBL" id="UGVC01000001">
    <property type="protein sequence ID" value="SUD91010.1"/>
    <property type="molecule type" value="Genomic_DNA"/>
</dbReference>
<feature type="transmembrane region" description="Helical" evidence="2">
    <location>
        <begin position="41"/>
        <end position="63"/>
    </location>
</feature>
<name>A0A379LK66_9GAMM</name>
<reference evidence="3 4" key="1">
    <citation type="submission" date="2018-06" db="EMBL/GenBank/DDBJ databases">
        <authorList>
            <consortium name="Pathogen Informatics"/>
            <person name="Doyle S."/>
        </authorList>
    </citation>
    <scope>NUCLEOTIDE SEQUENCE [LARGE SCALE GENOMIC DNA]</scope>
    <source>
        <strain evidence="3 4">NCTC10526</strain>
    </source>
</reference>
<keyword evidence="1" id="KW-0175">Coiled coil</keyword>
<feature type="coiled-coil region" evidence="1">
    <location>
        <begin position="65"/>
        <end position="99"/>
    </location>
</feature>
<dbReference type="RefSeq" id="WP_037031697.1">
    <property type="nucleotide sequence ID" value="NZ_CAJHAQ010000001.1"/>
</dbReference>